<dbReference type="Pfam" id="PF02423">
    <property type="entry name" value="OCD_Mu_crystall"/>
    <property type="match status" value="1"/>
</dbReference>
<comment type="similarity">
    <text evidence="1">Belongs to the ornithine cyclodeaminase/mu-crystallin family.</text>
</comment>
<sequence>MTFTVLSDDQIRDTLENLSHDELDEFRNVLATALHEFSTNPKESYQQPLRISTHHPTSRAMSLYMPSCGPEGMGCKIVSLTTSDVTDADPSVKPIPPTGVVNLFTPTGQPLGLLNASTLTAFRTALASTCLLSRRAHVRTITVFGAGSQAYWHVRLALMLRGSTIRKVHVVNRRFSDAAGAILRSFSLVDPEIKKREGWEGAEFSMLTPAFHDYERLLTENLLASDVIYCCTPSREPVFDGSILTSHDGRRRGRLVVAVGSFKPDMHELPEELLLQATKPHHGKGHRHFHRHADEGGVVVVDTLEGALTESGEIISAKIGANQLVELGELVMLDRLPAEESEDNPLSQTSTDTLLDSEKPSEPSAAESSSTATSPTTNSGSRFPSLFHKRSSSSASDSDKKTKKETEDGRSRWLRDGTVVYKSVGLGLMDLVVGNHIVKVARAKNIGTQIPGF</sequence>
<organism evidence="3 4">
    <name type="scientific">Hapsidospora chrysogenum (strain ATCC 11550 / CBS 779.69 / DSM 880 / IAM 14645 / JCM 23072 / IMI 49137)</name>
    <name type="common">Acremonium chrysogenum</name>
    <dbReference type="NCBI Taxonomy" id="857340"/>
    <lineage>
        <taxon>Eukaryota</taxon>
        <taxon>Fungi</taxon>
        <taxon>Dikarya</taxon>
        <taxon>Ascomycota</taxon>
        <taxon>Pezizomycotina</taxon>
        <taxon>Sordariomycetes</taxon>
        <taxon>Hypocreomycetidae</taxon>
        <taxon>Hypocreales</taxon>
        <taxon>Bionectriaceae</taxon>
        <taxon>Hapsidospora</taxon>
    </lineage>
</organism>
<evidence type="ECO:0000313" key="4">
    <source>
        <dbReference type="Proteomes" id="UP000029964"/>
    </source>
</evidence>
<comment type="caution">
    <text evidence="3">The sequence shown here is derived from an EMBL/GenBank/DDBJ whole genome shotgun (WGS) entry which is preliminary data.</text>
</comment>
<keyword evidence="4" id="KW-1185">Reference proteome</keyword>
<dbReference type="SUPFAM" id="SSF51735">
    <property type="entry name" value="NAD(P)-binding Rossmann-fold domains"/>
    <property type="match status" value="1"/>
</dbReference>
<evidence type="ECO:0000256" key="2">
    <source>
        <dbReference type="SAM" id="MobiDB-lite"/>
    </source>
</evidence>
<dbReference type="Gene3D" id="3.30.1780.10">
    <property type="entry name" value="ornithine cyclodeaminase, domain 1"/>
    <property type="match status" value="1"/>
</dbReference>
<name>A0A086TDW0_HAPC1</name>
<dbReference type="FunFam" id="3.40.50.720:FF:000577">
    <property type="entry name" value="Proline utilization protein PrnX, putative"/>
    <property type="match status" value="1"/>
</dbReference>
<accession>A0A086TDW0</accession>
<dbReference type="HOGENOM" id="CLU_042088_0_1_1"/>
<dbReference type="STRING" id="857340.A0A086TDW0"/>
<feature type="compositionally biased region" description="Low complexity" evidence="2">
    <location>
        <begin position="362"/>
        <end position="381"/>
    </location>
</feature>
<evidence type="ECO:0000256" key="1">
    <source>
        <dbReference type="ARBA" id="ARBA00008903"/>
    </source>
</evidence>
<feature type="region of interest" description="Disordered" evidence="2">
    <location>
        <begin position="338"/>
        <end position="409"/>
    </location>
</feature>
<dbReference type="InterPro" id="IPR036291">
    <property type="entry name" value="NAD(P)-bd_dom_sf"/>
</dbReference>
<dbReference type="EMBL" id="JPKY01000009">
    <property type="protein sequence ID" value="KFH47542.1"/>
    <property type="molecule type" value="Genomic_DNA"/>
</dbReference>
<proteinExistence type="inferred from homology"/>
<dbReference type="InterPro" id="IPR003462">
    <property type="entry name" value="ODC_Mu_crystall"/>
</dbReference>
<gene>
    <name evidence="3" type="ORF">ACRE_016150</name>
</gene>
<dbReference type="Proteomes" id="UP000029964">
    <property type="component" value="Unassembled WGS sequence"/>
</dbReference>
<dbReference type="Gene3D" id="3.40.50.720">
    <property type="entry name" value="NAD(P)-binding Rossmann-like Domain"/>
    <property type="match status" value="1"/>
</dbReference>
<dbReference type="OrthoDB" id="41492at2759"/>
<dbReference type="InterPro" id="IPR023401">
    <property type="entry name" value="ODC_N"/>
</dbReference>
<feature type="compositionally biased region" description="Polar residues" evidence="2">
    <location>
        <begin position="344"/>
        <end position="354"/>
    </location>
</feature>
<reference evidence="4" key="1">
    <citation type="journal article" date="2014" name="Genome Announc.">
        <title>Genome sequence and annotation of Acremonium chrysogenum, producer of the beta-lactam antibiotic cephalosporin C.</title>
        <authorList>
            <person name="Terfehr D."/>
            <person name="Dahlmann T.A."/>
            <person name="Specht T."/>
            <person name="Zadra I."/>
            <person name="Kuernsteiner H."/>
            <person name="Kueck U."/>
        </authorList>
    </citation>
    <scope>NUCLEOTIDE SEQUENCE [LARGE SCALE GENOMIC DNA]</scope>
    <source>
        <strain evidence="4">ATCC 11550 / CBS 779.69 / DSM 880 / IAM 14645 / JCM 23072 / IMI 49137</strain>
    </source>
</reference>
<dbReference type="AlphaFoldDB" id="A0A086TDW0"/>
<evidence type="ECO:0000313" key="3">
    <source>
        <dbReference type="EMBL" id="KFH47542.1"/>
    </source>
</evidence>
<feature type="compositionally biased region" description="Basic and acidic residues" evidence="2">
    <location>
        <begin position="397"/>
        <end position="409"/>
    </location>
</feature>
<dbReference type="GO" id="GO:0005737">
    <property type="term" value="C:cytoplasm"/>
    <property type="evidence" value="ECO:0007669"/>
    <property type="project" value="TreeGrafter"/>
</dbReference>
<dbReference type="PANTHER" id="PTHR13812">
    <property type="entry name" value="KETIMINE REDUCTASE MU-CRYSTALLIN"/>
    <property type="match status" value="1"/>
</dbReference>
<dbReference type="PANTHER" id="PTHR13812:SF19">
    <property type="entry name" value="KETIMINE REDUCTASE MU-CRYSTALLIN"/>
    <property type="match status" value="1"/>
</dbReference>
<protein>
    <submittedName>
        <fullName evidence="3">Uncharacterized protein</fullName>
    </submittedName>
</protein>